<evidence type="ECO:0000313" key="12">
    <source>
        <dbReference type="Proteomes" id="UP000189703"/>
    </source>
</evidence>
<dbReference type="PROSITE" id="PS50115">
    <property type="entry name" value="ARFGAP"/>
    <property type="match status" value="1"/>
</dbReference>
<dbReference type="CDD" id="cd07606">
    <property type="entry name" value="BAR_SFC_plant"/>
    <property type="match status" value="1"/>
</dbReference>
<dbReference type="FunFam" id="1.10.220.150:FF:000019">
    <property type="entry name" value="ADP-ribosylation factor GTPase-activating protein AGD1"/>
    <property type="match status" value="1"/>
</dbReference>
<feature type="repeat" description="ANK" evidence="7">
    <location>
        <begin position="773"/>
        <end position="805"/>
    </location>
</feature>
<dbReference type="FunFam" id="1.20.1270.60:FF:000080">
    <property type="entry name" value="ADP-ribosylation factor GTPase-activating protein AGD3"/>
    <property type="match status" value="1"/>
</dbReference>
<dbReference type="Proteomes" id="UP000189703">
    <property type="component" value="Unplaced"/>
</dbReference>
<dbReference type="SMART" id="SM00721">
    <property type="entry name" value="BAR"/>
    <property type="match status" value="1"/>
</dbReference>
<keyword evidence="1" id="KW-0343">GTPase activation</keyword>
<dbReference type="RefSeq" id="XP_010249220.1">
    <property type="nucleotide sequence ID" value="XM_010250918.2"/>
</dbReference>
<evidence type="ECO:0000259" key="11">
    <source>
        <dbReference type="PROSITE" id="PS50115"/>
    </source>
</evidence>
<dbReference type="InterPro" id="IPR037278">
    <property type="entry name" value="ARFGAP/RecO"/>
</dbReference>
<dbReference type="Gene3D" id="1.20.1270.60">
    <property type="entry name" value="Arfaptin homology (AH) domain/BAR domain"/>
    <property type="match status" value="1"/>
</dbReference>
<dbReference type="Pfam" id="PF00169">
    <property type="entry name" value="PH"/>
    <property type="match status" value="1"/>
</dbReference>
<evidence type="ECO:0000313" key="13">
    <source>
        <dbReference type="RefSeq" id="XP_010249220.1"/>
    </source>
</evidence>
<dbReference type="InterPro" id="IPR002110">
    <property type="entry name" value="Ankyrin_rpt"/>
</dbReference>
<dbReference type="PROSITE" id="PS50003">
    <property type="entry name" value="PH_DOMAIN"/>
    <property type="match status" value="1"/>
</dbReference>
<dbReference type="SUPFAM" id="SSF48403">
    <property type="entry name" value="Ankyrin repeat"/>
    <property type="match status" value="1"/>
</dbReference>
<dbReference type="PANTHER" id="PTHR23180:SF160">
    <property type="entry name" value="ADP-RIBOSYLATION FACTOR GTPASE-ACTIVATING PROTEIN EFFECTOR PROTEIN 1"/>
    <property type="match status" value="1"/>
</dbReference>
<evidence type="ECO:0000259" key="10">
    <source>
        <dbReference type="PROSITE" id="PS50003"/>
    </source>
</evidence>
<dbReference type="SMART" id="SM00233">
    <property type="entry name" value="PH"/>
    <property type="match status" value="1"/>
</dbReference>
<accession>A0A1U7ZLB4</accession>
<evidence type="ECO:0000256" key="3">
    <source>
        <dbReference type="ARBA" id="ARBA00022737"/>
    </source>
</evidence>
<dbReference type="SMART" id="SM00248">
    <property type="entry name" value="ANK"/>
    <property type="match status" value="3"/>
</dbReference>
<dbReference type="CDD" id="cd08204">
    <property type="entry name" value="ArfGap"/>
    <property type="match status" value="1"/>
</dbReference>
<evidence type="ECO:0000256" key="4">
    <source>
        <dbReference type="ARBA" id="ARBA00022771"/>
    </source>
</evidence>
<dbReference type="CDD" id="cd13250">
    <property type="entry name" value="PH_ACAP"/>
    <property type="match status" value="1"/>
</dbReference>
<keyword evidence="12" id="KW-1185">Reference proteome</keyword>
<keyword evidence="3" id="KW-0677">Repeat</keyword>
<dbReference type="Gene3D" id="1.25.40.20">
    <property type="entry name" value="Ankyrin repeat-containing domain"/>
    <property type="match status" value="1"/>
</dbReference>
<dbReference type="PRINTS" id="PR00405">
    <property type="entry name" value="REVINTRACTNG"/>
</dbReference>
<dbReference type="InterPro" id="IPR036770">
    <property type="entry name" value="Ankyrin_rpt-contain_sf"/>
</dbReference>
<feature type="region of interest" description="Disordered" evidence="9">
    <location>
        <begin position="249"/>
        <end position="268"/>
    </location>
</feature>
<dbReference type="Gene3D" id="1.10.220.150">
    <property type="entry name" value="Arf GTPase activating protein"/>
    <property type="match status" value="1"/>
</dbReference>
<dbReference type="GeneID" id="104591852"/>
<dbReference type="PANTHER" id="PTHR23180">
    <property type="entry name" value="CENTAURIN/ARF"/>
    <property type="match status" value="1"/>
</dbReference>
<evidence type="ECO:0000256" key="6">
    <source>
        <dbReference type="ARBA" id="ARBA00023054"/>
    </source>
</evidence>
<dbReference type="Pfam" id="PF16746">
    <property type="entry name" value="BAR_3"/>
    <property type="match status" value="1"/>
</dbReference>
<name>A0A1U7ZLB4_NELNU</name>
<evidence type="ECO:0000256" key="9">
    <source>
        <dbReference type="SAM" id="MobiDB-lite"/>
    </source>
</evidence>
<dbReference type="InterPro" id="IPR011993">
    <property type="entry name" value="PH-like_dom_sf"/>
</dbReference>
<feature type="region of interest" description="Disordered" evidence="9">
    <location>
        <begin position="437"/>
        <end position="466"/>
    </location>
</feature>
<feature type="compositionally biased region" description="Polar residues" evidence="9">
    <location>
        <begin position="254"/>
        <end position="263"/>
    </location>
</feature>
<feature type="repeat" description="ANK" evidence="7">
    <location>
        <begin position="740"/>
        <end position="772"/>
    </location>
</feature>
<dbReference type="InterPro" id="IPR001849">
    <property type="entry name" value="PH_domain"/>
</dbReference>
<keyword evidence="6" id="KW-0175">Coiled coil</keyword>
<dbReference type="FunCoup" id="A0A1U7ZLB4">
    <property type="interactions" value="3222"/>
</dbReference>
<dbReference type="PROSITE" id="PS50088">
    <property type="entry name" value="ANK_REPEAT"/>
    <property type="match status" value="2"/>
</dbReference>
<dbReference type="PROSITE" id="PS50297">
    <property type="entry name" value="ANK_REP_REGION"/>
    <property type="match status" value="2"/>
</dbReference>
<dbReference type="SMART" id="SM00105">
    <property type="entry name" value="ArfGap"/>
    <property type="match status" value="1"/>
</dbReference>
<feature type="domain" description="Arf-GAP" evidence="11">
    <location>
        <begin position="503"/>
        <end position="648"/>
    </location>
</feature>
<dbReference type="SUPFAM" id="SSF50729">
    <property type="entry name" value="PH domain-like"/>
    <property type="match status" value="1"/>
</dbReference>
<dbReference type="GO" id="GO:0005737">
    <property type="term" value="C:cytoplasm"/>
    <property type="evidence" value="ECO:0007669"/>
    <property type="project" value="InterPro"/>
</dbReference>
<dbReference type="OrthoDB" id="194358at2759"/>
<keyword evidence="2" id="KW-0479">Metal-binding</keyword>
<protein>
    <submittedName>
        <fullName evidence="13">ADP-ribosylation factor GTPase-activating protein AGD3</fullName>
    </submittedName>
</protein>
<evidence type="ECO:0000256" key="8">
    <source>
        <dbReference type="PROSITE-ProRule" id="PRU00288"/>
    </source>
</evidence>
<dbReference type="InterPro" id="IPR045258">
    <property type="entry name" value="ACAP1/2/3-like"/>
</dbReference>
<dbReference type="InterPro" id="IPR035670">
    <property type="entry name" value="AGD1/2/3/4_BAR_plant"/>
</dbReference>
<dbReference type="Pfam" id="PF12796">
    <property type="entry name" value="Ank_2"/>
    <property type="match status" value="1"/>
</dbReference>
<dbReference type="InterPro" id="IPR001164">
    <property type="entry name" value="ArfGAP_dom"/>
</dbReference>
<dbReference type="OMA" id="GSVMSCE"/>
<dbReference type="KEGG" id="nnu:104591852"/>
<evidence type="ECO:0000256" key="2">
    <source>
        <dbReference type="ARBA" id="ARBA00022723"/>
    </source>
</evidence>
<evidence type="ECO:0000256" key="5">
    <source>
        <dbReference type="ARBA" id="ARBA00022833"/>
    </source>
</evidence>
<evidence type="ECO:0000256" key="7">
    <source>
        <dbReference type="PROSITE-ProRule" id="PRU00023"/>
    </source>
</evidence>
<dbReference type="Gene3D" id="2.30.29.30">
    <property type="entry name" value="Pleckstrin-homology domain (PH domain)/Phosphotyrosine-binding domain (PTB)"/>
    <property type="match status" value="1"/>
</dbReference>
<keyword evidence="5" id="KW-0862">Zinc</keyword>
<keyword evidence="7" id="KW-0040">ANK repeat</keyword>
<dbReference type="InterPro" id="IPR038508">
    <property type="entry name" value="ArfGAP_dom_sf"/>
</dbReference>
<dbReference type="eggNOG" id="KOG0521">
    <property type="taxonomic scope" value="Eukaryota"/>
</dbReference>
<gene>
    <name evidence="13" type="primary">LOC104591852</name>
</gene>
<dbReference type="GO" id="GO:0008270">
    <property type="term" value="F:zinc ion binding"/>
    <property type="evidence" value="ECO:0007669"/>
    <property type="project" value="UniProtKB-KW"/>
</dbReference>
<dbReference type="SUPFAM" id="SSF57863">
    <property type="entry name" value="ArfGap/RecO-like zinc finger"/>
    <property type="match status" value="1"/>
</dbReference>
<dbReference type="Pfam" id="PF01412">
    <property type="entry name" value="ArfGap"/>
    <property type="match status" value="1"/>
</dbReference>
<dbReference type="STRING" id="4432.A0A1U7ZLB4"/>
<reference evidence="13" key="1">
    <citation type="submission" date="2025-08" db="UniProtKB">
        <authorList>
            <consortium name="RefSeq"/>
        </authorList>
    </citation>
    <scope>IDENTIFICATION</scope>
</reference>
<dbReference type="AlphaFoldDB" id="A0A1U7ZLB4"/>
<dbReference type="SUPFAM" id="SSF103657">
    <property type="entry name" value="BAR/IMD domain-like"/>
    <property type="match status" value="1"/>
</dbReference>
<feature type="domain" description="PH" evidence="10">
    <location>
        <begin position="292"/>
        <end position="430"/>
    </location>
</feature>
<dbReference type="InterPro" id="IPR027267">
    <property type="entry name" value="AH/BAR_dom_sf"/>
</dbReference>
<organism evidence="12 13">
    <name type="scientific">Nelumbo nucifera</name>
    <name type="common">Sacred lotus</name>
    <dbReference type="NCBI Taxonomy" id="4432"/>
    <lineage>
        <taxon>Eukaryota</taxon>
        <taxon>Viridiplantae</taxon>
        <taxon>Streptophyta</taxon>
        <taxon>Embryophyta</taxon>
        <taxon>Tracheophyta</taxon>
        <taxon>Spermatophyta</taxon>
        <taxon>Magnoliopsida</taxon>
        <taxon>Proteales</taxon>
        <taxon>Nelumbonaceae</taxon>
        <taxon>Nelumbo</taxon>
    </lineage>
</organism>
<dbReference type="InterPro" id="IPR004148">
    <property type="entry name" value="BAR_dom"/>
</dbReference>
<dbReference type="InParanoid" id="A0A1U7ZLB4"/>
<keyword evidence="4 8" id="KW-0863">Zinc-finger</keyword>
<sequence length="833" mass="93336">MHFAKLDDSPMFRKQIQCLEESAESLRERSLKFYKGCRKYTEGLGEGYDGDIAFASALETFGGGHNDPISVAFGGPVMTKFTIALREIGTYKEVLRSQVEHTLNERLLHFVNVDLLDVKEARKRFDKASLLYDQAREKFLSLRKGTKMDVATVLEEELHNARSSFEQARFNLVTALSNVEAKKRFEFLEAVSGTMDAHLRYFKQGYELLHQMEPYINQVLTYAQQSRERSNYEQAALTERMQEYKRQIDRESRWSSNGSQGSPNGDGIQAIGRSSHKMIEAVMQSAAKGKVQTIRQGYLSKRSSNLRGDWKRRFFVLDSRGMLYYYRKQWTKPSGAGGQLSSQRNHNSSELGSGLLSRWLSNHYHGGVHDEKSVAHHTVNLLTSTIKVDADQSDLRFCFRIISPSKNYTLQAESAMDQMDWIEKITGVIASLLSSQTPEQPLPASPMGSGHHRSASESSSFESSSDFDHSAIDEYTAERNLFTGHHERISRSSQQQRLSVKNEKPIEVLRRVCGNDKCADCGAPDPDWASLNLGVLVCIECSGVHRNLGVHISKVRSLTLDVKVWEPSVITLFQSLGNTYANSVWEELLQSRSIFQADEFSIGCSKSDKHQILLVNKPSHADPISVKEKFIHAKYAEKRFVCKPKDDQYLLLIAQRMWDGVRTNDKKAVYRHIVSSEADINGVHGQASFSTSLKVMLLQEQSNHEQSSSCLSGDSLDNAFSANSLKSASANEEGNANCFDGYSLLHLACQTADIGMIELLLQYGANINVPDSKGQTPLHHCILGGKTVFAKLLLTRGADPNAVDREGKTPLDHAAETTFNDDEVLALLTDSNR</sequence>
<evidence type="ECO:0000256" key="1">
    <source>
        <dbReference type="ARBA" id="ARBA00022468"/>
    </source>
</evidence>
<dbReference type="GO" id="GO:0005096">
    <property type="term" value="F:GTPase activator activity"/>
    <property type="evidence" value="ECO:0007669"/>
    <property type="project" value="UniProtKB-KW"/>
</dbReference>
<proteinExistence type="predicted"/>